<dbReference type="GO" id="GO:0003677">
    <property type="term" value="F:DNA binding"/>
    <property type="evidence" value="ECO:0007669"/>
    <property type="project" value="UniProtKB-KW"/>
</dbReference>
<dbReference type="AlphaFoldDB" id="A0AAV2YRA1"/>
<evidence type="ECO:0000256" key="2">
    <source>
        <dbReference type="ARBA" id="ARBA00023125"/>
    </source>
</evidence>
<keyword evidence="3" id="KW-0233">DNA recombination</keyword>
<name>A0AAV2YRA1_9STRA</name>
<keyword evidence="1" id="KW-0815">Transposition</keyword>
<dbReference type="GO" id="GO:0006313">
    <property type="term" value="P:DNA transposition"/>
    <property type="evidence" value="ECO:0007669"/>
    <property type="project" value="InterPro"/>
</dbReference>
<dbReference type="InterPro" id="IPR001207">
    <property type="entry name" value="Transposase_mutator"/>
</dbReference>
<evidence type="ECO:0000256" key="3">
    <source>
        <dbReference type="ARBA" id="ARBA00023172"/>
    </source>
</evidence>
<dbReference type="PANTHER" id="PTHR33977:SF1">
    <property type="entry name" value="ZINC ION BINDING PROTEIN"/>
    <property type="match status" value="1"/>
</dbReference>
<sequence>MTSQGMKPARIRIQMVNTFRLSSIELPTLRQVNELVYRPTSDEIEPFVFGFKHDAIGRPRVGRGSDEDPFLLGVTSKRLLRQMDAPTDTFVFHVDATFKLSTLGYPVLVCGVSDQNRRFPLVALFIMSQRMVGKAIAIRYVMGDAEHAQYAAVEASFGNTEYLMCFYHLIANVQEHLRGVSNESCIEVLRAIYAMHYSSSVDEFYAIVQESFHSWSRRPDLLGFAQYFNNQWLLGRFRVWQCFARPAGYATTNNPAEQFNKVLKRDYSRRARLKLGTLVKLIASCVRASSGDTSGARRSLSRHFRGGNVVIHDEANETQRFQRFVDSYVAAHVGPGLFINRCAEYTFYFYVSSLNILT</sequence>
<evidence type="ECO:0000256" key="1">
    <source>
        <dbReference type="ARBA" id="ARBA00022578"/>
    </source>
</evidence>
<dbReference type="GO" id="GO:0004803">
    <property type="term" value="F:transposase activity"/>
    <property type="evidence" value="ECO:0007669"/>
    <property type="project" value="InterPro"/>
</dbReference>
<protein>
    <recommendedName>
        <fullName evidence="6">MULE transposase domain-containing protein</fullName>
    </recommendedName>
</protein>
<organism evidence="4 5">
    <name type="scientific">Lagenidium giganteum</name>
    <dbReference type="NCBI Taxonomy" id="4803"/>
    <lineage>
        <taxon>Eukaryota</taxon>
        <taxon>Sar</taxon>
        <taxon>Stramenopiles</taxon>
        <taxon>Oomycota</taxon>
        <taxon>Peronosporomycetes</taxon>
        <taxon>Pythiales</taxon>
        <taxon>Pythiaceae</taxon>
    </lineage>
</organism>
<keyword evidence="2" id="KW-0238">DNA-binding</keyword>
<dbReference type="Pfam" id="PF00872">
    <property type="entry name" value="Transposase_mut"/>
    <property type="match status" value="1"/>
</dbReference>
<reference evidence="4" key="1">
    <citation type="submission" date="2022-11" db="EMBL/GenBank/DDBJ databases">
        <authorList>
            <person name="Morgan W.R."/>
            <person name="Tartar A."/>
        </authorList>
    </citation>
    <scope>NUCLEOTIDE SEQUENCE</scope>
    <source>
        <strain evidence="4">ARSEF 373</strain>
    </source>
</reference>
<keyword evidence="5" id="KW-1185">Reference proteome</keyword>
<gene>
    <name evidence="4" type="ORF">N0F65_008442</name>
</gene>
<dbReference type="Proteomes" id="UP001146120">
    <property type="component" value="Unassembled WGS sequence"/>
</dbReference>
<dbReference type="PANTHER" id="PTHR33977">
    <property type="entry name" value="ZINC ION BINDING PROTEIN"/>
    <property type="match status" value="1"/>
</dbReference>
<dbReference type="EMBL" id="DAKRPA010000171">
    <property type="protein sequence ID" value="DAZ96318.1"/>
    <property type="molecule type" value="Genomic_DNA"/>
</dbReference>
<comment type="caution">
    <text evidence="4">The sequence shown here is derived from an EMBL/GenBank/DDBJ whole genome shotgun (WGS) entry which is preliminary data.</text>
</comment>
<proteinExistence type="predicted"/>
<accession>A0AAV2YRA1</accession>
<reference evidence="4" key="2">
    <citation type="journal article" date="2023" name="Microbiol Resour">
        <title>Decontamination and Annotation of the Draft Genome Sequence of the Oomycete Lagenidium giganteum ARSEF 373.</title>
        <authorList>
            <person name="Morgan W.R."/>
            <person name="Tartar A."/>
        </authorList>
    </citation>
    <scope>NUCLEOTIDE SEQUENCE</scope>
    <source>
        <strain evidence="4">ARSEF 373</strain>
    </source>
</reference>
<evidence type="ECO:0000313" key="5">
    <source>
        <dbReference type="Proteomes" id="UP001146120"/>
    </source>
</evidence>
<evidence type="ECO:0008006" key="6">
    <source>
        <dbReference type="Google" id="ProtNLM"/>
    </source>
</evidence>
<evidence type="ECO:0000313" key="4">
    <source>
        <dbReference type="EMBL" id="DAZ96318.1"/>
    </source>
</evidence>